<organism evidence="1 2">
    <name type="scientific">Komagataella phaffii (strain ATCC 76273 / CBS 7435 / CECT 11047 / NRRL Y-11430 / Wegner 21-1)</name>
    <name type="common">Yeast</name>
    <name type="synonym">Pichia pastoris</name>
    <dbReference type="NCBI Taxonomy" id="981350"/>
    <lineage>
        <taxon>Eukaryota</taxon>
        <taxon>Fungi</taxon>
        <taxon>Dikarya</taxon>
        <taxon>Ascomycota</taxon>
        <taxon>Saccharomycotina</taxon>
        <taxon>Pichiomycetes</taxon>
        <taxon>Pichiales</taxon>
        <taxon>Pichiaceae</taxon>
        <taxon>Komagataella</taxon>
    </lineage>
</organism>
<dbReference type="AlphaFoldDB" id="A0A1G4KPU0"/>
<evidence type="ECO:0000313" key="1">
    <source>
        <dbReference type="EMBL" id="SCV12000.1"/>
    </source>
</evidence>
<sequence>MCASFASSRFFFLPFPLGYKKAEFRSIQEPVPTRFKIPQSIITLTKSTMSCSCSTSTSTCTCEPGKCSCSSCSNKMFVDMSQESSSCGCTSSGDCKCSGESCKCSNCK</sequence>
<name>A0A1G4KPU0_KOMPC</name>
<gene>
    <name evidence="1" type="ordered locus">PP7435_Chr2-0302</name>
</gene>
<accession>A0A1G4KPU0</accession>
<keyword evidence="2" id="KW-1185">Reference proteome</keyword>
<proteinExistence type="predicted"/>
<dbReference type="EMBL" id="FR839629">
    <property type="protein sequence ID" value="SCV12000.1"/>
    <property type="molecule type" value="Genomic_DNA"/>
</dbReference>
<evidence type="ECO:0000313" key="2">
    <source>
        <dbReference type="Proteomes" id="UP000006853"/>
    </source>
</evidence>
<reference evidence="1 2" key="2">
    <citation type="journal article" date="2016" name="FEMS Yeast Res.">
        <title>Curation of the genome annotation of Pichia pastoris (Komagataella phaffii) CBS7435 from gene level to protein function.</title>
        <authorList>
            <person name="Valli M."/>
            <person name="Tatto N.E."/>
            <person name="Peymann A."/>
            <person name="Gruber C."/>
            <person name="Landes N."/>
            <person name="Ekker H."/>
            <person name="Thallinger G.G."/>
            <person name="Mattanovich D."/>
            <person name="Gasser B."/>
            <person name="Graf A.B."/>
        </authorList>
    </citation>
    <scope>GENOME REANNOTATION</scope>
    <source>
        <strain evidence="1 2">ATCC 76273 / CBS 7435 / CECT 11047 / NRRL Y-11430 / Wegner 21-1</strain>
    </source>
</reference>
<reference evidence="1 2" key="1">
    <citation type="journal article" date="2011" name="J. Biotechnol.">
        <title>High-quality genome sequence of Pichia pastoris CBS7435.</title>
        <authorList>
            <person name="Kuberl A."/>
            <person name="Schneider J."/>
            <person name="Thallinger G.G."/>
            <person name="Anderl I."/>
            <person name="Wibberg D."/>
            <person name="Hajek T."/>
            <person name="Jaenicke S."/>
            <person name="Brinkrolf K."/>
            <person name="Goesmann A."/>
            <person name="Szczepanowski R."/>
            <person name="Puhler A."/>
            <person name="Schwab H."/>
            <person name="Glieder A."/>
            <person name="Pichler H."/>
        </authorList>
    </citation>
    <scope>NUCLEOTIDE SEQUENCE [LARGE SCALE GENOMIC DNA]</scope>
    <source>
        <strain evidence="2">ATCC 76273 / CBS 7435 / CECT 11047 / NRRL Y-11430 / Wegner 21-1</strain>
    </source>
</reference>
<dbReference type="Proteomes" id="UP000006853">
    <property type="component" value="Chromosome 2"/>
</dbReference>
<protein>
    <recommendedName>
        <fullName evidence="3">Metallothionein</fullName>
    </recommendedName>
</protein>
<evidence type="ECO:0008006" key="3">
    <source>
        <dbReference type="Google" id="ProtNLM"/>
    </source>
</evidence>